<evidence type="ECO:0000313" key="2">
    <source>
        <dbReference type="Proteomes" id="UP000661507"/>
    </source>
</evidence>
<dbReference type="EMBL" id="BMKW01000007">
    <property type="protein sequence ID" value="GGJ22075.1"/>
    <property type="molecule type" value="Genomic_DNA"/>
</dbReference>
<keyword evidence="2" id="KW-1185">Reference proteome</keyword>
<organism evidence="1 2">
    <name type="scientific">Neoroseomonas lacus</name>
    <dbReference type="NCBI Taxonomy" id="287609"/>
    <lineage>
        <taxon>Bacteria</taxon>
        <taxon>Pseudomonadati</taxon>
        <taxon>Pseudomonadota</taxon>
        <taxon>Alphaproteobacteria</taxon>
        <taxon>Acetobacterales</taxon>
        <taxon>Acetobacteraceae</taxon>
        <taxon>Neoroseomonas</taxon>
    </lineage>
</organism>
<name>A0A917KQS8_9PROT</name>
<reference evidence="1" key="1">
    <citation type="journal article" date="2014" name="Int. J. Syst. Evol. Microbiol.">
        <title>Complete genome sequence of Corynebacterium casei LMG S-19264T (=DSM 44701T), isolated from a smear-ripened cheese.</title>
        <authorList>
            <consortium name="US DOE Joint Genome Institute (JGI-PGF)"/>
            <person name="Walter F."/>
            <person name="Albersmeier A."/>
            <person name="Kalinowski J."/>
            <person name="Ruckert C."/>
        </authorList>
    </citation>
    <scope>NUCLEOTIDE SEQUENCE</scope>
    <source>
        <strain evidence="1">CGMCC 1.3617</strain>
    </source>
</reference>
<comment type="caution">
    <text evidence="1">The sequence shown here is derived from an EMBL/GenBank/DDBJ whole genome shotgun (WGS) entry which is preliminary data.</text>
</comment>
<protein>
    <submittedName>
        <fullName evidence="1">Uncharacterized protein</fullName>
    </submittedName>
</protein>
<gene>
    <name evidence="1" type="ORF">GCM10011320_31660</name>
</gene>
<accession>A0A917KQS8</accession>
<dbReference type="AlphaFoldDB" id="A0A917KQS8"/>
<dbReference type="Proteomes" id="UP000661507">
    <property type="component" value="Unassembled WGS sequence"/>
</dbReference>
<sequence length="131" mass="13690">MEQGADKAGQDPREHGDGHVTRFAVRIAGEALGQKILVHKPHDACAPAPEGTAVRPCVLDFVGVNRADADVSGVRRSASGARHGGASGVRAEACCLHAACSRHSMTSIVTRSDDAIRWRPALVALSTFRGA</sequence>
<evidence type="ECO:0000313" key="1">
    <source>
        <dbReference type="EMBL" id="GGJ22075.1"/>
    </source>
</evidence>
<proteinExistence type="predicted"/>
<reference evidence="1" key="2">
    <citation type="submission" date="2020-09" db="EMBL/GenBank/DDBJ databases">
        <authorList>
            <person name="Sun Q."/>
            <person name="Zhou Y."/>
        </authorList>
    </citation>
    <scope>NUCLEOTIDE SEQUENCE</scope>
    <source>
        <strain evidence="1">CGMCC 1.3617</strain>
    </source>
</reference>